<reference evidence="2 3" key="1">
    <citation type="submission" date="2023-11" db="EMBL/GenBank/DDBJ databases">
        <title>Halocaridina rubra genome assembly.</title>
        <authorList>
            <person name="Smith C."/>
        </authorList>
    </citation>
    <scope>NUCLEOTIDE SEQUENCE [LARGE SCALE GENOMIC DNA]</scope>
    <source>
        <strain evidence="2">EP-1</strain>
        <tissue evidence="2">Whole</tissue>
    </source>
</reference>
<dbReference type="EMBL" id="JAXCGZ010008552">
    <property type="protein sequence ID" value="KAK7077566.1"/>
    <property type="molecule type" value="Genomic_DNA"/>
</dbReference>
<keyword evidence="3" id="KW-1185">Reference proteome</keyword>
<dbReference type="AlphaFoldDB" id="A0AAN8X433"/>
<organism evidence="2 3">
    <name type="scientific">Halocaridina rubra</name>
    <name type="common">Hawaiian red shrimp</name>
    <dbReference type="NCBI Taxonomy" id="373956"/>
    <lineage>
        <taxon>Eukaryota</taxon>
        <taxon>Metazoa</taxon>
        <taxon>Ecdysozoa</taxon>
        <taxon>Arthropoda</taxon>
        <taxon>Crustacea</taxon>
        <taxon>Multicrustacea</taxon>
        <taxon>Malacostraca</taxon>
        <taxon>Eumalacostraca</taxon>
        <taxon>Eucarida</taxon>
        <taxon>Decapoda</taxon>
        <taxon>Pleocyemata</taxon>
        <taxon>Caridea</taxon>
        <taxon>Atyoidea</taxon>
        <taxon>Atyidae</taxon>
        <taxon>Halocaridina</taxon>
    </lineage>
</organism>
<feature type="compositionally biased region" description="Basic and acidic residues" evidence="1">
    <location>
        <begin position="32"/>
        <end position="49"/>
    </location>
</feature>
<evidence type="ECO:0000256" key="1">
    <source>
        <dbReference type="SAM" id="MobiDB-lite"/>
    </source>
</evidence>
<proteinExistence type="predicted"/>
<comment type="caution">
    <text evidence="2">The sequence shown here is derived from an EMBL/GenBank/DDBJ whole genome shotgun (WGS) entry which is preliminary data.</text>
</comment>
<accession>A0AAN8X433</accession>
<evidence type="ECO:0000313" key="2">
    <source>
        <dbReference type="EMBL" id="KAK7077566.1"/>
    </source>
</evidence>
<feature type="compositionally biased region" description="Low complexity" evidence="1">
    <location>
        <begin position="69"/>
        <end position="83"/>
    </location>
</feature>
<name>A0AAN8X433_HALRR</name>
<gene>
    <name evidence="2" type="ORF">SK128_022724</name>
</gene>
<evidence type="ECO:0000313" key="3">
    <source>
        <dbReference type="Proteomes" id="UP001381693"/>
    </source>
</evidence>
<feature type="region of interest" description="Disordered" evidence="1">
    <location>
        <begin position="26"/>
        <end position="99"/>
    </location>
</feature>
<protein>
    <submittedName>
        <fullName evidence="2">Uncharacterized protein</fullName>
    </submittedName>
</protein>
<sequence length="142" mass="14998">MDTLTGGLSDSLYDLVPGGHHAAVAHAAAHSAHADTTHAHAHGHARDGDGPGSLLTGGGTHIHHNQHGSSSSSSSSSSASSTSRLTVLSAATRTHEAPREERWARIIFYECNPVADIKNCSHRAQAPKKTFIKMSSLRTRHK</sequence>
<dbReference type="Proteomes" id="UP001381693">
    <property type="component" value="Unassembled WGS sequence"/>
</dbReference>